<evidence type="ECO:0000313" key="7">
    <source>
        <dbReference type="Proteomes" id="UP000006732"/>
    </source>
</evidence>
<dbReference type="KEGG" id="ppd:Ppro_2192"/>
<evidence type="ECO:0000313" key="6">
    <source>
        <dbReference type="EMBL" id="ABK99800.1"/>
    </source>
</evidence>
<dbReference type="Proteomes" id="UP000006732">
    <property type="component" value="Chromosome"/>
</dbReference>
<feature type="domain" description="Cytochrome c-type biogenesis protein H TPR" evidence="5">
    <location>
        <begin position="191"/>
        <end position="295"/>
    </location>
</feature>
<proteinExistence type="predicted"/>
<dbReference type="EMBL" id="CP000482">
    <property type="protein sequence ID" value="ABK99800.1"/>
    <property type="molecule type" value="Genomic_DNA"/>
</dbReference>
<dbReference type="Gene3D" id="1.25.40.10">
    <property type="entry name" value="Tetratricopeptide repeat domain"/>
    <property type="match status" value="1"/>
</dbReference>
<dbReference type="PANTHER" id="PTHR44943:SF9">
    <property type="entry name" value="TPR-REPEAT-CONTAINING PROTEIN"/>
    <property type="match status" value="1"/>
</dbReference>
<evidence type="ECO:0000256" key="1">
    <source>
        <dbReference type="ARBA" id="ARBA00022737"/>
    </source>
</evidence>
<dbReference type="HOGENOM" id="CLU_871108_0_0_7"/>
<name>A1AR30_PELPD</name>
<reference evidence="6 7" key="1">
    <citation type="submission" date="2006-10" db="EMBL/GenBank/DDBJ databases">
        <title>Complete sequence of chromosome of Pelobacter propionicus DSM 2379.</title>
        <authorList>
            <consortium name="US DOE Joint Genome Institute"/>
            <person name="Copeland A."/>
            <person name="Lucas S."/>
            <person name="Lapidus A."/>
            <person name="Barry K."/>
            <person name="Detter J.C."/>
            <person name="Glavina del Rio T."/>
            <person name="Hammon N."/>
            <person name="Israni S."/>
            <person name="Dalin E."/>
            <person name="Tice H."/>
            <person name="Pitluck S."/>
            <person name="Saunders E."/>
            <person name="Brettin T."/>
            <person name="Bruce D."/>
            <person name="Han C."/>
            <person name="Tapia R."/>
            <person name="Schmutz J."/>
            <person name="Larimer F."/>
            <person name="Land M."/>
            <person name="Hauser L."/>
            <person name="Kyrpides N."/>
            <person name="Kim E."/>
            <person name="Lovley D."/>
            <person name="Richardson P."/>
        </authorList>
    </citation>
    <scope>NUCLEOTIDE SEQUENCE [LARGE SCALE GENOMIC DNA]</scope>
    <source>
        <strain evidence="7">DSM 2379 / NBRC 103807 / OttBd1</strain>
    </source>
</reference>
<dbReference type="Pfam" id="PF23914">
    <property type="entry name" value="TPR_CcmH_CycH"/>
    <property type="match status" value="1"/>
</dbReference>
<dbReference type="RefSeq" id="WP_011736061.1">
    <property type="nucleotide sequence ID" value="NC_008609.1"/>
</dbReference>
<dbReference type="InterPro" id="IPR056413">
    <property type="entry name" value="TPR_CcmH_CycH"/>
</dbReference>
<dbReference type="SMART" id="SM00028">
    <property type="entry name" value="TPR"/>
    <property type="match status" value="3"/>
</dbReference>
<dbReference type="InterPro" id="IPR019734">
    <property type="entry name" value="TPR_rpt"/>
</dbReference>
<dbReference type="PROSITE" id="PS50005">
    <property type="entry name" value="TPR"/>
    <property type="match status" value="2"/>
</dbReference>
<keyword evidence="7" id="KW-1185">Reference proteome</keyword>
<dbReference type="InterPro" id="IPR051685">
    <property type="entry name" value="Ycf3/AcsC/BcsC/TPR_MFPF"/>
</dbReference>
<dbReference type="OrthoDB" id="5338908at2"/>
<dbReference type="STRING" id="338966.Ppro_2192"/>
<evidence type="ECO:0000256" key="4">
    <source>
        <dbReference type="PROSITE-ProRule" id="PRU00339"/>
    </source>
</evidence>
<feature type="repeat" description="TPR" evidence="4">
    <location>
        <begin position="197"/>
        <end position="230"/>
    </location>
</feature>
<keyword evidence="1" id="KW-0677">Repeat</keyword>
<organism evidence="6 7">
    <name type="scientific">Pelobacter propionicus (strain DSM 2379 / NBRC 103807 / OttBd1)</name>
    <dbReference type="NCBI Taxonomy" id="338966"/>
    <lineage>
        <taxon>Bacteria</taxon>
        <taxon>Pseudomonadati</taxon>
        <taxon>Thermodesulfobacteriota</taxon>
        <taxon>Desulfuromonadia</taxon>
        <taxon>Desulfuromonadales</taxon>
        <taxon>Desulfuromonadaceae</taxon>
        <taxon>Pelobacter</taxon>
    </lineage>
</organism>
<evidence type="ECO:0000256" key="2">
    <source>
        <dbReference type="ARBA" id="ARBA00022803"/>
    </source>
</evidence>
<accession>A1AR30</accession>
<protein>
    <submittedName>
        <fullName evidence="6">Tetratricopeptide TPR_2 repeat protein</fullName>
    </submittedName>
</protein>
<keyword evidence="3" id="KW-0793">Thylakoid</keyword>
<dbReference type="SUPFAM" id="SSF48452">
    <property type="entry name" value="TPR-like"/>
    <property type="match status" value="1"/>
</dbReference>
<dbReference type="PANTHER" id="PTHR44943">
    <property type="entry name" value="CELLULOSE SYNTHASE OPERON PROTEIN C"/>
    <property type="match status" value="1"/>
</dbReference>
<gene>
    <name evidence="6" type="ordered locus">Ppro_2192</name>
</gene>
<evidence type="ECO:0000256" key="3">
    <source>
        <dbReference type="ARBA" id="ARBA00023078"/>
    </source>
</evidence>
<dbReference type="AlphaFoldDB" id="A1AR30"/>
<dbReference type="eggNOG" id="COG0457">
    <property type="taxonomic scope" value="Bacteria"/>
</dbReference>
<keyword evidence="2 4" id="KW-0802">TPR repeat</keyword>
<dbReference type="InterPro" id="IPR011990">
    <property type="entry name" value="TPR-like_helical_dom_sf"/>
</dbReference>
<sequence>MKTQTISRTGMLLPGLLIIPLLVICVFPDEPVHAAQWHRLTRTARYQVALEMESLQQSDDPSLTVLLQFTPQGEAERLAAAERYGHKQYALHLEQHGIDCNERTYRLEYVDILGWRGNRLARIPGGSHKESIAPDSVLDRVADLVCPEEEADQGEEGDDLAVGMAATSSPNDPLLSREMLQRINDAQGRTNSQPEDVDAWVELGNAWYDADMPEQAIQAYDRALALKADDTDVLNDQGAMFRQKGDTARALANFEKALAIDPGNLESLYNLGYVYAFDLNRIDRAREIWQRYLSLDSTSETADQIRSFITQQGQGVEKP</sequence>
<feature type="repeat" description="TPR" evidence="4">
    <location>
        <begin position="231"/>
        <end position="264"/>
    </location>
</feature>
<evidence type="ECO:0000259" key="5">
    <source>
        <dbReference type="Pfam" id="PF23914"/>
    </source>
</evidence>